<feature type="region of interest" description="Disordered" evidence="1">
    <location>
        <begin position="56"/>
        <end position="94"/>
    </location>
</feature>
<dbReference type="InParanoid" id="A0A1Y1UDP4"/>
<keyword evidence="3" id="KW-1185">Reference proteome</keyword>
<gene>
    <name evidence="2" type="ORF">BD324DRAFT_630400</name>
</gene>
<sequence>MVQTSVAVERERRVYYAIPAIAHLRWKMIGGQKGCGGSRRDVLFLMTHAGGMISSTLSQLDTSHPPLSRSLPNPHTFNQPNTGDAPPPPPKRNRLSNLFKLSPEICCRRHTGHALCFSCCQLRIPDIALRQDSRDRARS</sequence>
<dbReference type="GeneID" id="33558133"/>
<evidence type="ECO:0000256" key="1">
    <source>
        <dbReference type="SAM" id="MobiDB-lite"/>
    </source>
</evidence>
<comment type="caution">
    <text evidence="2">The sequence shown here is derived from an EMBL/GenBank/DDBJ whole genome shotgun (WGS) entry which is preliminary data.</text>
</comment>
<organism evidence="2 3">
    <name type="scientific">Kockovaella imperatae</name>
    <dbReference type="NCBI Taxonomy" id="4999"/>
    <lineage>
        <taxon>Eukaryota</taxon>
        <taxon>Fungi</taxon>
        <taxon>Dikarya</taxon>
        <taxon>Basidiomycota</taxon>
        <taxon>Agaricomycotina</taxon>
        <taxon>Tremellomycetes</taxon>
        <taxon>Tremellales</taxon>
        <taxon>Cuniculitremaceae</taxon>
        <taxon>Kockovaella</taxon>
    </lineage>
</organism>
<evidence type="ECO:0000313" key="3">
    <source>
        <dbReference type="Proteomes" id="UP000193218"/>
    </source>
</evidence>
<dbReference type="Proteomes" id="UP000193218">
    <property type="component" value="Unassembled WGS sequence"/>
</dbReference>
<accession>A0A1Y1UDP4</accession>
<reference evidence="2 3" key="1">
    <citation type="submission" date="2017-03" db="EMBL/GenBank/DDBJ databases">
        <title>Widespread Adenine N6-methylation of Active Genes in Fungi.</title>
        <authorList>
            <consortium name="DOE Joint Genome Institute"/>
            <person name="Mondo S.J."/>
            <person name="Dannebaum R.O."/>
            <person name="Kuo R.C."/>
            <person name="Louie K.B."/>
            <person name="Bewick A.J."/>
            <person name="Labutti K."/>
            <person name="Haridas S."/>
            <person name="Kuo A."/>
            <person name="Salamov A."/>
            <person name="Ahrendt S.R."/>
            <person name="Lau R."/>
            <person name="Bowen B.P."/>
            <person name="Lipzen A."/>
            <person name="Sullivan W."/>
            <person name="Andreopoulos W.B."/>
            <person name="Clum A."/>
            <person name="Lindquist E."/>
            <person name="Daum C."/>
            <person name="Northen T.R."/>
            <person name="Ramamoorthy G."/>
            <person name="Schmitz R.J."/>
            <person name="Gryganskyi A."/>
            <person name="Culley D."/>
            <person name="Magnuson J."/>
            <person name="James T.Y."/>
            <person name="O'Malley M.A."/>
            <person name="Stajich J.E."/>
            <person name="Spatafora J.W."/>
            <person name="Visel A."/>
            <person name="Grigoriev I.V."/>
        </authorList>
    </citation>
    <scope>NUCLEOTIDE SEQUENCE [LARGE SCALE GENOMIC DNA]</scope>
    <source>
        <strain evidence="2 3">NRRL Y-17943</strain>
    </source>
</reference>
<evidence type="ECO:0000313" key="2">
    <source>
        <dbReference type="EMBL" id="ORX36153.1"/>
    </source>
</evidence>
<dbReference type="RefSeq" id="XP_021870282.1">
    <property type="nucleotide sequence ID" value="XM_022016324.1"/>
</dbReference>
<dbReference type="AlphaFoldDB" id="A0A1Y1UDP4"/>
<protein>
    <submittedName>
        <fullName evidence="2">Uncharacterized protein</fullName>
    </submittedName>
</protein>
<proteinExistence type="predicted"/>
<dbReference type="EMBL" id="NBSH01000009">
    <property type="protein sequence ID" value="ORX36153.1"/>
    <property type="molecule type" value="Genomic_DNA"/>
</dbReference>
<feature type="compositionally biased region" description="Polar residues" evidence="1">
    <location>
        <begin position="70"/>
        <end position="82"/>
    </location>
</feature>
<name>A0A1Y1UDP4_9TREE</name>